<dbReference type="OrthoDB" id="7108001at2"/>
<keyword evidence="2" id="KW-1185">Reference proteome</keyword>
<dbReference type="Proteomes" id="UP000314011">
    <property type="component" value="Unassembled WGS sequence"/>
</dbReference>
<gene>
    <name evidence="1" type="ORF">FHY64_19885</name>
</gene>
<organism evidence="1 2">
    <name type="scientific">Pelagovum pacificum</name>
    <dbReference type="NCBI Taxonomy" id="2588711"/>
    <lineage>
        <taxon>Bacteria</taxon>
        <taxon>Pseudomonadati</taxon>
        <taxon>Pseudomonadota</taxon>
        <taxon>Alphaproteobacteria</taxon>
        <taxon>Rhodobacterales</taxon>
        <taxon>Paracoccaceae</taxon>
        <taxon>Pelagovum</taxon>
    </lineage>
</organism>
<proteinExistence type="predicted"/>
<comment type="caution">
    <text evidence="1">The sequence shown here is derived from an EMBL/GenBank/DDBJ whole genome shotgun (WGS) entry which is preliminary data.</text>
</comment>
<dbReference type="RefSeq" id="WP_140197634.1">
    <property type="nucleotide sequence ID" value="NZ_CP065915.1"/>
</dbReference>
<evidence type="ECO:0000313" key="2">
    <source>
        <dbReference type="Proteomes" id="UP000314011"/>
    </source>
</evidence>
<reference evidence="1 2" key="1">
    <citation type="submission" date="2019-06" db="EMBL/GenBank/DDBJ databases">
        <title>Genome of new Rhodobacteraceae sp. SM1903.</title>
        <authorList>
            <person name="Ren X."/>
        </authorList>
    </citation>
    <scope>NUCLEOTIDE SEQUENCE [LARGE SCALE GENOMIC DNA]</scope>
    <source>
        <strain evidence="1 2">SM1903</strain>
    </source>
</reference>
<evidence type="ECO:0000313" key="1">
    <source>
        <dbReference type="EMBL" id="TNY30521.1"/>
    </source>
</evidence>
<protein>
    <submittedName>
        <fullName evidence="1">Uncharacterized protein</fullName>
    </submittedName>
</protein>
<dbReference type="AlphaFoldDB" id="A0A5C5G7J3"/>
<accession>A0A5C5G7J3</accession>
<dbReference type="EMBL" id="VFFF01000006">
    <property type="protein sequence ID" value="TNY30521.1"/>
    <property type="molecule type" value="Genomic_DNA"/>
</dbReference>
<name>A0A5C5G7J3_9RHOB</name>
<sequence length="306" mass="35121">MLPFRKPAPSPAQMRERLFRSSVGSLHDWEKPDVREGVGPYEPEVFDSYDNARRQVVQEVRAKLDAMPDTELQTLTDRQSEGHDSLRRSWEAFVDDSKQSLPQRPPWYAGGFNVRHHAADREHWARMPNFTIHELLCLSAGVEPTSFDQKVLEKNARGNPETYWSPMQFLLKRRELLNRKFLGYSVSGKVDGAGFSTWCSKVDFEADQEFLELLRRYHGLSDDGVRGGIARHPAKTPQQREIDKIAQLFTAMAIELYGFDRFADRSPTPREITNLAASMGISVHEDTVRKYLGIGAKFIPKDWKPE</sequence>